<keyword evidence="6" id="KW-0175">Coiled coil</keyword>
<reference evidence="8" key="1">
    <citation type="submission" date="2017-09" db="EMBL/GenBank/DDBJ databases">
        <title>Depth-based differentiation of microbial function through sediment-hosted aquifers and enrichment of novel symbionts in the deep terrestrial subsurface.</title>
        <authorList>
            <person name="Probst A.J."/>
            <person name="Ladd B."/>
            <person name="Jarett J.K."/>
            <person name="Geller-Mcgrath D.E."/>
            <person name="Sieber C.M.K."/>
            <person name="Emerson J.B."/>
            <person name="Anantharaman K."/>
            <person name="Thomas B.C."/>
            <person name="Malmstrom R."/>
            <person name="Stieglmeier M."/>
            <person name="Klingl A."/>
            <person name="Woyke T."/>
            <person name="Ryan C.M."/>
            <person name="Banfield J.F."/>
        </authorList>
    </citation>
    <scope>NUCLEOTIDE SEQUENCE [LARGE SCALE GENOMIC DNA]</scope>
</reference>
<dbReference type="Gene3D" id="6.10.250.290">
    <property type="match status" value="1"/>
</dbReference>
<feature type="coiled-coil region" evidence="6">
    <location>
        <begin position="5"/>
        <end position="58"/>
    </location>
</feature>
<dbReference type="InterPro" id="IPR001790">
    <property type="entry name" value="Ribosomal_uL10"/>
</dbReference>
<dbReference type="InterPro" id="IPR047865">
    <property type="entry name" value="Ribosomal_uL10_bac_type"/>
</dbReference>
<evidence type="ECO:0000256" key="6">
    <source>
        <dbReference type="SAM" id="Coils"/>
    </source>
</evidence>
<dbReference type="AlphaFoldDB" id="A0A2H9N1T5"/>
<comment type="subunit">
    <text evidence="5">Part of the ribosomal stalk of the 50S ribosomal subunit. The N-terminus interacts with L11 and the large rRNA to form the base of the stalk. The C-terminus forms an elongated spine to which L12 dimers bind in a sequential fashion forming a multimeric L10(L12)X complex.</text>
</comment>
<organism evidence="7 8">
    <name type="scientific">Candidatus Nealsonbacteria bacterium CG_4_8_14_3_um_filter_37_36</name>
    <dbReference type="NCBI Taxonomy" id="1974688"/>
    <lineage>
        <taxon>Bacteria</taxon>
        <taxon>Candidatus Nealsoniibacteriota</taxon>
    </lineage>
</organism>
<comment type="caution">
    <text evidence="7">The sequence shown here is derived from an EMBL/GenBank/DDBJ whole genome shotgun (WGS) entry which is preliminary data.</text>
</comment>
<evidence type="ECO:0000256" key="3">
    <source>
        <dbReference type="ARBA" id="ARBA00023274"/>
    </source>
</evidence>
<dbReference type="EMBL" id="PFHJ01000001">
    <property type="protein sequence ID" value="PIW91661.1"/>
    <property type="molecule type" value="Genomic_DNA"/>
</dbReference>
<accession>A0A2H9N1T5</accession>
<keyword evidence="2 5" id="KW-0689">Ribosomal protein</keyword>
<evidence type="ECO:0000256" key="4">
    <source>
        <dbReference type="ARBA" id="ARBA00035202"/>
    </source>
</evidence>
<dbReference type="HAMAP" id="MF_00362">
    <property type="entry name" value="Ribosomal_uL10"/>
    <property type="match status" value="1"/>
</dbReference>
<comment type="function">
    <text evidence="5">Forms part of the ribosomal stalk, playing a central role in the interaction of the ribosome with GTP-bound translation factors.</text>
</comment>
<keyword evidence="3 5" id="KW-0687">Ribonucleoprotein</keyword>
<dbReference type="PANTHER" id="PTHR11560">
    <property type="entry name" value="39S RIBOSOMAL PROTEIN L10, MITOCHONDRIAL"/>
    <property type="match status" value="1"/>
</dbReference>
<keyword evidence="5" id="KW-0694">RNA-binding</keyword>
<proteinExistence type="inferred from homology"/>
<dbReference type="Gene3D" id="3.30.70.1730">
    <property type="match status" value="1"/>
</dbReference>
<dbReference type="NCBIfam" id="NF000955">
    <property type="entry name" value="PRK00099.1-1"/>
    <property type="match status" value="1"/>
</dbReference>
<evidence type="ECO:0000313" key="7">
    <source>
        <dbReference type="EMBL" id="PIW91661.1"/>
    </source>
</evidence>
<dbReference type="CDD" id="cd05797">
    <property type="entry name" value="Ribosomal_L10"/>
    <property type="match status" value="1"/>
</dbReference>
<dbReference type="Proteomes" id="UP000236840">
    <property type="component" value="Unassembled WGS sequence"/>
</dbReference>
<sequence length="170" mass="18844">MPLTKTQKKKILEDLKEKIARQKAMIFVDFTGLKVKDLSNLRKKLKGIGNEIKVAKKTLIGLALKSAKLEIETKKISGEIAVIFGYQDEISPAKIVYQFSREHPNLKILGGIIENKLREAEQIITLAQLPTREELLARLVGSISAPVSNFVNVLQGNIKGLITVLAKAKT</sequence>
<evidence type="ECO:0000256" key="1">
    <source>
        <dbReference type="ARBA" id="ARBA00008889"/>
    </source>
</evidence>
<name>A0A2H9N1T5_9BACT</name>
<dbReference type="Pfam" id="PF00466">
    <property type="entry name" value="Ribosomal_L10"/>
    <property type="match status" value="1"/>
</dbReference>
<protein>
    <recommendedName>
        <fullName evidence="4 5">Large ribosomal subunit protein uL10</fullName>
    </recommendedName>
</protein>
<gene>
    <name evidence="5 7" type="primary">rplJ</name>
    <name evidence="7" type="ORF">COZ90_00015</name>
</gene>
<evidence type="ECO:0000313" key="8">
    <source>
        <dbReference type="Proteomes" id="UP000236840"/>
    </source>
</evidence>
<dbReference type="GO" id="GO:1990904">
    <property type="term" value="C:ribonucleoprotein complex"/>
    <property type="evidence" value="ECO:0007669"/>
    <property type="project" value="UniProtKB-KW"/>
</dbReference>
<dbReference type="GO" id="GO:0006412">
    <property type="term" value="P:translation"/>
    <property type="evidence" value="ECO:0007669"/>
    <property type="project" value="UniProtKB-UniRule"/>
</dbReference>
<evidence type="ECO:0000256" key="5">
    <source>
        <dbReference type="HAMAP-Rule" id="MF_00362"/>
    </source>
</evidence>
<evidence type="ECO:0000256" key="2">
    <source>
        <dbReference type="ARBA" id="ARBA00022980"/>
    </source>
</evidence>
<dbReference type="GO" id="GO:0005840">
    <property type="term" value="C:ribosome"/>
    <property type="evidence" value="ECO:0007669"/>
    <property type="project" value="UniProtKB-KW"/>
</dbReference>
<comment type="similarity">
    <text evidence="1 5">Belongs to the universal ribosomal protein uL10 family.</text>
</comment>
<keyword evidence="5" id="KW-0699">rRNA-binding</keyword>
<dbReference type="InterPro" id="IPR022973">
    <property type="entry name" value="Ribosomal_uL10_bac"/>
</dbReference>
<dbReference type="InterPro" id="IPR043141">
    <property type="entry name" value="Ribosomal_uL10-like_sf"/>
</dbReference>
<dbReference type="SUPFAM" id="SSF160369">
    <property type="entry name" value="Ribosomal protein L10-like"/>
    <property type="match status" value="1"/>
</dbReference>
<dbReference type="GO" id="GO:0070180">
    <property type="term" value="F:large ribosomal subunit rRNA binding"/>
    <property type="evidence" value="ECO:0007669"/>
    <property type="project" value="UniProtKB-UniRule"/>
</dbReference>